<evidence type="ECO:0000256" key="1">
    <source>
        <dbReference type="ARBA" id="ARBA00001657"/>
    </source>
</evidence>
<dbReference type="STRING" id="1262450.S3CYZ3"/>
<feature type="compositionally biased region" description="Polar residues" evidence="12">
    <location>
        <begin position="153"/>
        <end position="170"/>
    </location>
</feature>
<feature type="compositionally biased region" description="Polar residues" evidence="12">
    <location>
        <begin position="19"/>
        <end position="37"/>
    </location>
</feature>
<dbReference type="GO" id="GO:0000025">
    <property type="term" value="P:maltose catabolic process"/>
    <property type="evidence" value="ECO:0007669"/>
    <property type="project" value="TreeGrafter"/>
</dbReference>
<dbReference type="Proteomes" id="UP000016923">
    <property type="component" value="Unassembled WGS sequence"/>
</dbReference>
<dbReference type="Pfam" id="PF12656">
    <property type="entry name" value="G-patch_2"/>
    <property type="match status" value="1"/>
</dbReference>
<evidence type="ECO:0000256" key="11">
    <source>
        <dbReference type="ARBA" id="ARBA00073730"/>
    </source>
</evidence>
<evidence type="ECO:0000256" key="7">
    <source>
        <dbReference type="ARBA" id="ARBA00023242"/>
    </source>
</evidence>
<dbReference type="PANTHER" id="PTHR10357:SF222">
    <property type="entry name" value="MALTASE MALT (AFU_ORTHOLOGUE AFUA_8G07070)"/>
    <property type="match status" value="1"/>
</dbReference>
<feature type="compositionally biased region" description="Basic and acidic residues" evidence="12">
    <location>
        <begin position="320"/>
        <end position="362"/>
    </location>
</feature>
<reference evidence="14 15" key="1">
    <citation type="journal article" date="2013" name="BMC Genomics">
        <title>The genome and transcriptome of the pine saprophyte Ophiostoma piceae, and a comparison with the bark beetle-associated pine pathogen Grosmannia clavigera.</title>
        <authorList>
            <person name="Haridas S."/>
            <person name="Wang Y."/>
            <person name="Lim L."/>
            <person name="Massoumi Alamouti S."/>
            <person name="Jackman S."/>
            <person name="Docking R."/>
            <person name="Robertson G."/>
            <person name="Birol I."/>
            <person name="Bohlmann J."/>
            <person name="Breuil C."/>
        </authorList>
    </citation>
    <scope>NUCLEOTIDE SEQUENCE [LARGE SCALE GENOMIC DNA]</scope>
    <source>
        <strain evidence="14 15">UAMH 11346</strain>
    </source>
</reference>
<dbReference type="eggNOG" id="KOG0471">
    <property type="taxonomic scope" value="Eukaryota"/>
</dbReference>
<dbReference type="OrthoDB" id="1740265at2759"/>
<organism evidence="14 15">
    <name type="scientific">Ophiostoma piceae (strain UAMH 11346)</name>
    <name type="common">Sap stain fungus</name>
    <dbReference type="NCBI Taxonomy" id="1262450"/>
    <lineage>
        <taxon>Eukaryota</taxon>
        <taxon>Fungi</taxon>
        <taxon>Dikarya</taxon>
        <taxon>Ascomycota</taxon>
        <taxon>Pezizomycotina</taxon>
        <taxon>Sordariomycetes</taxon>
        <taxon>Sordariomycetidae</taxon>
        <taxon>Ophiostomatales</taxon>
        <taxon>Ophiostomataceae</taxon>
        <taxon>Ophiostoma</taxon>
    </lineage>
</organism>
<dbReference type="Gene3D" id="3.20.20.80">
    <property type="entry name" value="Glycosidases"/>
    <property type="match status" value="1"/>
</dbReference>
<evidence type="ECO:0000256" key="2">
    <source>
        <dbReference type="ARBA" id="ARBA00004123"/>
    </source>
</evidence>
<evidence type="ECO:0000256" key="5">
    <source>
        <dbReference type="ARBA" id="ARBA00012741"/>
    </source>
</evidence>
<evidence type="ECO:0000256" key="12">
    <source>
        <dbReference type="SAM" id="MobiDB-lite"/>
    </source>
</evidence>
<evidence type="ECO:0000259" key="13">
    <source>
        <dbReference type="SMART" id="SM00642"/>
    </source>
</evidence>
<comment type="subcellular location">
    <subcellularLocation>
        <location evidence="2">Nucleus</location>
    </subcellularLocation>
</comment>
<dbReference type="SUPFAM" id="SSF51011">
    <property type="entry name" value="Glycosyl hydrolase domain"/>
    <property type="match status" value="1"/>
</dbReference>
<dbReference type="CDD" id="cd11333">
    <property type="entry name" value="AmyAc_SI_OligoGlu_DGase"/>
    <property type="match status" value="1"/>
</dbReference>
<dbReference type="FunFam" id="3.20.20.80:FF:000064">
    <property type="entry name" value="Oligo-1,6-glucosidase"/>
    <property type="match status" value="1"/>
</dbReference>
<dbReference type="SMART" id="SM00642">
    <property type="entry name" value="Aamy"/>
    <property type="match status" value="1"/>
</dbReference>
<evidence type="ECO:0000256" key="6">
    <source>
        <dbReference type="ARBA" id="ARBA00022801"/>
    </source>
</evidence>
<dbReference type="GO" id="GO:0005634">
    <property type="term" value="C:nucleus"/>
    <property type="evidence" value="ECO:0007669"/>
    <property type="project" value="UniProtKB-SubCell"/>
</dbReference>
<dbReference type="PANTHER" id="PTHR10357">
    <property type="entry name" value="ALPHA-AMYLASE FAMILY MEMBER"/>
    <property type="match status" value="1"/>
</dbReference>
<feature type="compositionally biased region" description="Basic and acidic residues" evidence="12">
    <location>
        <begin position="293"/>
        <end position="302"/>
    </location>
</feature>
<dbReference type="EMBL" id="KE148154">
    <property type="protein sequence ID" value="EPE06160.1"/>
    <property type="molecule type" value="Genomic_DNA"/>
</dbReference>
<evidence type="ECO:0000256" key="10">
    <source>
        <dbReference type="ARBA" id="ARBA00041343"/>
    </source>
</evidence>
<dbReference type="InterPro" id="IPR045857">
    <property type="entry name" value="O16G_dom_2"/>
</dbReference>
<sequence length="1085" mass="122850">MPGPDKPESTRIAIKFSAPASSGSTNKSSRPLPSSSLGKRPRPSHGLGGHFDSESEDDSHTTGRHERITAFGDKGAELEKSSRGRKHDNDRAKRAPLSIERQPNRDWRSEARARNQRGQRQSTPPGMQRAKAVKAEDAAADAEAKPIKWGLTITKNDSPDNATSDPNEDTSTAKDSIRDAPKADKAKGLGGDDDDEPNTEKAAVMALLGQTTDDRTKTKRVIAQEANKVTEDDAFNKDFRNAPDVSTLEDYEDMPVEDFGAALLRGMGWDGKDKGPKVKQVVRRPNQMGLGAKELKGAEDLGRWNNKTGASSSHKQRPPRLHDYRREEEKRKEKREERHRDSYKGERDRERDRDRDRDDRRSGSYHGSSSRHRSRHDRPLQSAVACSTWSAISMETQMDESRPSTGKYVHRQHGLISSQWARVRASYPVKAHSPASLATLVSFVIQRLRPTVLSVSQGRNDSDPSIPVDSKIPYSAGATHDAHSTAQAWWKSGTAYQIYPASFKDSNGDGLGDIPGILSKVDYIKDLGVDIVWVSPMFESPQIDMGYDISNYENVHAPYGTLDDMKALIDACHVRGMKLILDLVINHTSDQHAWFKESRSSKDNPKRDWYIWKPARYADDGTRLPPTNWRSYFSGSTWDWDEHTQEYYLHLFARQMPDINWENEDARRAVYDSSMKFWLDMGVDGFRIDCVNMYSKHQLYKDAPIVNPKVYEQPGWSEYANGPRMHEFLREMNEKVLNNYDTMTVGELPHTPDPNHVLKYVGSNDKQMSMVFQFDIVDIGQGTSYKYRLREWKLPVLKATVAKWQQFIEGTDGWTTAFCENHDQGRSVTRFASEAPEHRVHSAKLLALLFSSLTGTLFIYQGQEIGMINVPPEWSIDVDYKDIESVSYYHSACQIARETLDDPAEIEKEIEYVGRSIRVLGRDNARTPMQWDDSNRSAGFTDAPEKAWMRTHDLYPEINVAKQQAEPDSPLNFWKSMLVFRKKHADLFVYGNFRVFDMDNESTFVFAKTTAPASESAAIAGKTAVVVLNFTSTEQVIDLPSAEDVGTLKFEVGNYTDVAAVEEEQTSAGRQRKFRPWEGRLYMSV</sequence>
<keyword evidence="8" id="KW-0326">Glycosidase</keyword>
<dbReference type="Gene3D" id="3.90.400.10">
    <property type="entry name" value="Oligo-1,6-glucosidase, Domain 2"/>
    <property type="match status" value="1"/>
</dbReference>
<evidence type="ECO:0000313" key="14">
    <source>
        <dbReference type="EMBL" id="EPE06160.1"/>
    </source>
</evidence>
<dbReference type="Gene3D" id="2.60.40.1180">
    <property type="entry name" value="Golgi alpha-mannosidase II"/>
    <property type="match status" value="1"/>
</dbReference>
<comment type="catalytic activity">
    <reaction evidence="1">
        <text>Hydrolysis of terminal, non-reducing (1-&gt;4)-linked alpha-D-glucose residues with release of alpha-D-glucose.</text>
        <dbReference type="EC" id="3.2.1.20"/>
    </reaction>
</comment>
<keyword evidence="15" id="KW-1185">Reference proteome</keyword>
<feature type="compositionally biased region" description="Polar residues" evidence="12">
    <location>
        <begin position="116"/>
        <end position="125"/>
    </location>
</feature>
<dbReference type="AlphaFoldDB" id="S3CYZ3"/>
<feature type="compositionally biased region" description="Basic and acidic residues" evidence="12">
    <location>
        <begin position="133"/>
        <end position="146"/>
    </location>
</feature>
<keyword evidence="6" id="KW-0378">Hydrolase</keyword>
<dbReference type="GO" id="GO:0004558">
    <property type="term" value="F:alpha-1,4-glucosidase activity"/>
    <property type="evidence" value="ECO:0007669"/>
    <property type="project" value="UniProtKB-EC"/>
</dbReference>
<feature type="region of interest" description="Disordered" evidence="12">
    <location>
        <begin position="1"/>
        <end position="199"/>
    </location>
</feature>
<feature type="region of interest" description="Disordered" evidence="12">
    <location>
        <begin position="268"/>
        <end position="381"/>
    </location>
</feature>
<dbReference type="VEuPathDB" id="FungiDB:F503_02989"/>
<dbReference type="InterPro" id="IPR017853">
    <property type="entry name" value="GH"/>
</dbReference>
<feature type="compositionally biased region" description="Basic and acidic residues" evidence="12">
    <location>
        <begin position="171"/>
        <end position="187"/>
    </location>
</feature>
<feature type="compositionally biased region" description="Basic and acidic residues" evidence="12">
    <location>
        <begin position="102"/>
        <end position="113"/>
    </location>
</feature>
<dbReference type="HOGENOM" id="CLU_285464_0_0_1"/>
<dbReference type="InterPro" id="IPR013780">
    <property type="entry name" value="Glyco_hydro_b"/>
</dbReference>
<dbReference type="GO" id="GO:0033934">
    <property type="term" value="F:glucan 1,4-alpha-maltotriohydrolase activity"/>
    <property type="evidence" value="ECO:0007669"/>
    <property type="project" value="TreeGrafter"/>
</dbReference>
<dbReference type="GO" id="GO:0004574">
    <property type="term" value="F:oligo-1,6-glucosidase activity"/>
    <property type="evidence" value="ECO:0007669"/>
    <property type="project" value="TreeGrafter"/>
</dbReference>
<dbReference type="GO" id="GO:0004556">
    <property type="term" value="F:alpha-amylase activity"/>
    <property type="evidence" value="ECO:0007669"/>
    <property type="project" value="TreeGrafter"/>
</dbReference>
<feature type="domain" description="Glycosyl hydrolase family 13 catalytic" evidence="13">
    <location>
        <begin position="497"/>
        <end position="926"/>
    </location>
</feature>
<comment type="similarity">
    <text evidence="4">Belongs to the SPP2 family.</text>
</comment>
<evidence type="ECO:0000256" key="4">
    <source>
        <dbReference type="ARBA" id="ARBA00008576"/>
    </source>
</evidence>
<keyword evidence="7" id="KW-0539">Nucleus</keyword>
<gene>
    <name evidence="14" type="ORF">F503_02989</name>
</gene>
<dbReference type="InterPro" id="IPR026822">
    <property type="entry name" value="Spp2/MOS2_G-patch"/>
</dbReference>
<feature type="compositionally biased region" description="Basic and acidic residues" evidence="12">
    <location>
        <begin position="58"/>
        <end position="93"/>
    </location>
</feature>
<evidence type="ECO:0000256" key="8">
    <source>
        <dbReference type="ARBA" id="ARBA00023295"/>
    </source>
</evidence>
<evidence type="ECO:0000313" key="15">
    <source>
        <dbReference type="Proteomes" id="UP000016923"/>
    </source>
</evidence>
<dbReference type="Pfam" id="PF00128">
    <property type="entry name" value="Alpha-amylase"/>
    <property type="match status" value="1"/>
</dbReference>
<dbReference type="GO" id="GO:0004575">
    <property type="term" value="F:sucrose alpha-glucosidase activity"/>
    <property type="evidence" value="ECO:0007669"/>
    <property type="project" value="TreeGrafter"/>
</dbReference>
<dbReference type="InterPro" id="IPR006047">
    <property type="entry name" value="GH13_cat_dom"/>
</dbReference>
<dbReference type="EC" id="3.2.1.20" evidence="5"/>
<name>S3CYZ3_OPHP1</name>
<comment type="similarity">
    <text evidence="3">Belongs to the glycosyl hydrolase 13 family.</text>
</comment>
<accession>S3CYZ3</accession>
<dbReference type="GO" id="GO:0005987">
    <property type="term" value="P:sucrose catabolic process"/>
    <property type="evidence" value="ECO:0007669"/>
    <property type="project" value="TreeGrafter"/>
</dbReference>
<proteinExistence type="inferred from homology"/>
<protein>
    <recommendedName>
        <fullName evidence="11">Alpha-glucosidase</fullName>
        <ecNumber evidence="5">3.2.1.20</ecNumber>
    </recommendedName>
    <alternativeName>
        <fullName evidence="10">Maltase</fullName>
    </alternativeName>
</protein>
<dbReference type="FunFam" id="3.20.20.80:FF:000087">
    <property type="entry name" value="Oligo-1,6-glucosidase IMA1"/>
    <property type="match status" value="1"/>
</dbReference>
<evidence type="ECO:0000256" key="3">
    <source>
        <dbReference type="ARBA" id="ARBA00008061"/>
    </source>
</evidence>
<dbReference type="SUPFAM" id="SSF51445">
    <property type="entry name" value="(Trans)glycosidases"/>
    <property type="match status" value="1"/>
</dbReference>
<evidence type="ECO:0000256" key="9">
    <source>
        <dbReference type="ARBA" id="ARBA00026248"/>
    </source>
</evidence>
<keyword evidence="9" id="KW-0462">Maltose metabolism</keyword>
<dbReference type="FunFam" id="3.90.400.10:FF:000003">
    <property type="entry name" value="Probable alpha-glucosidase (Maltase)"/>
    <property type="match status" value="1"/>
</dbReference>